<feature type="domain" description="PPIase cyclophilin-type" evidence="6">
    <location>
        <begin position="8"/>
        <end position="163"/>
    </location>
</feature>
<keyword evidence="8" id="KW-1185">Reference proteome</keyword>
<organism evidence="7 8">
    <name type="scientific">Wickerhamomyces ciferrii (strain ATCC 14091 / BCRC 22168 / CBS 111 / JCM 3599 / NBRC 0793 / NRRL Y-1031 F-60-10)</name>
    <name type="common">Yeast</name>
    <name type="synonym">Pichia ciferrii</name>
    <dbReference type="NCBI Taxonomy" id="1206466"/>
    <lineage>
        <taxon>Eukaryota</taxon>
        <taxon>Fungi</taxon>
        <taxon>Dikarya</taxon>
        <taxon>Ascomycota</taxon>
        <taxon>Saccharomycotina</taxon>
        <taxon>Saccharomycetes</taxon>
        <taxon>Phaffomycetales</taxon>
        <taxon>Wickerhamomycetaceae</taxon>
        <taxon>Wickerhamomyces</taxon>
    </lineage>
</organism>
<feature type="compositionally biased region" description="Basic and acidic residues" evidence="5">
    <location>
        <begin position="233"/>
        <end position="244"/>
    </location>
</feature>
<feature type="region of interest" description="Disordered" evidence="5">
    <location>
        <begin position="162"/>
        <end position="265"/>
    </location>
</feature>
<dbReference type="InParanoid" id="K0KJ45"/>
<comment type="catalytic activity">
    <reaction evidence="1">
        <text>[protein]-peptidylproline (omega=180) = [protein]-peptidylproline (omega=0)</text>
        <dbReference type="Rhea" id="RHEA:16237"/>
        <dbReference type="Rhea" id="RHEA-COMP:10747"/>
        <dbReference type="Rhea" id="RHEA-COMP:10748"/>
        <dbReference type="ChEBI" id="CHEBI:83833"/>
        <dbReference type="ChEBI" id="CHEBI:83834"/>
        <dbReference type="EC" id="5.2.1.8"/>
    </reaction>
</comment>
<evidence type="ECO:0000256" key="4">
    <source>
        <dbReference type="ARBA" id="ARBA00023235"/>
    </source>
</evidence>
<feature type="compositionally biased region" description="Basic residues" evidence="5">
    <location>
        <begin position="220"/>
        <end position="232"/>
    </location>
</feature>
<dbReference type="Gene3D" id="2.40.100.10">
    <property type="entry name" value="Cyclophilin-like"/>
    <property type="match status" value="1"/>
</dbReference>
<dbReference type="PROSITE" id="PS50072">
    <property type="entry name" value="CSA_PPIASE_2"/>
    <property type="match status" value="1"/>
</dbReference>
<dbReference type="EMBL" id="CAIF01000039">
    <property type="protein sequence ID" value="CCH42157.1"/>
    <property type="molecule type" value="Genomic_DNA"/>
</dbReference>
<dbReference type="eggNOG" id="KOG0546">
    <property type="taxonomic scope" value="Eukaryota"/>
</dbReference>
<name>K0KJ45_WICCF</name>
<accession>K0KJ45</accession>
<evidence type="ECO:0000259" key="6">
    <source>
        <dbReference type="PROSITE" id="PS50072"/>
    </source>
</evidence>
<dbReference type="Proteomes" id="UP000009328">
    <property type="component" value="Unassembled WGS sequence"/>
</dbReference>
<evidence type="ECO:0000256" key="5">
    <source>
        <dbReference type="SAM" id="MobiDB-lite"/>
    </source>
</evidence>
<evidence type="ECO:0000256" key="3">
    <source>
        <dbReference type="ARBA" id="ARBA00023110"/>
    </source>
</evidence>
<gene>
    <name evidence="7" type="ORF">BN7_1702</name>
</gene>
<feature type="compositionally biased region" description="Basic and acidic residues" evidence="5">
    <location>
        <begin position="189"/>
        <end position="202"/>
    </location>
</feature>
<dbReference type="PANTHER" id="PTHR45625:SF4">
    <property type="entry name" value="PEPTIDYLPROLYL ISOMERASE DOMAIN AND WD REPEAT-CONTAINING PROTEIN 1"/>
    <property type="match status" value="1"/>
</dbReference>
<dbReference type="EC" id="5.2.1.8" evidence="2"/>
<dbReference type="AlphaFoldDB" id="K0KJ45"/>
<dbReference type="STRING" id="1206466.K0KJ45"/>
<reference evidence="7 8" key="1">
    <citation type="journal article" date="2012" name="Eukaryot. Cell">
        <title>Draft genome sequence of Wickerhamomyces ciferrii NRRL Y-1031 F-60-10.</title>
        <authorList>
            <person name="Schneider J."/>
            <person name="Andrea H."/>
            <person name="Blom J."/>
            <person name="Jaenicke S."/>
            <person name="Ruckert C."/>
            <person name="Schorsch C."/>
            <person name="Szczepanowski R."/>
            <person name="Farwick M."/>
            <person name="Goesmann A."/>
            <person name="Puhler A."/>
            <person name="Schaffer S."/>
            <person name="Tauch A."/>
            <person name="Kohler T."/>
            <person name="Brinkrolf K."/>
        </authorList>
    </citation>
    <scope>NUCLEOTIDE SEQUENCE [LARGE SCALE GENOMIC DNA]</scope>
    <source>
        <strain evidence="8">ATCC 14091 / BCRC 22168 / CBS 111 / JCM 3599 / NBRC 0793 / NRRL Y-1031 F-60-10</strain>
    </source>
</reference>
<comment type="caution">
    <text evidence="7">The sequence shown here is derived from an EMBL/GenBank/DDBJ whole genome shotgun (WGS) entry which is preliminary data.</text>
</comment>
<proteinExistence type="predicted"/>
<feature type="compositionally biased region" description="Basic and acidic residues" evidence="5">
    <location>
        <begin position="210"/>
        <end position="219"/>
    </location>
</feature>
<evidence type="ECO:0000313" key="8">
    <source>
        <dbReference type="Proteomes" id="UP000009328"/>
    </source>
</evidence>
<sequence length="265" mass="31423">MDEDRRVFFAVKIGQETIHLIIKLSIQSRAHQTIKNFYELIKSNSYKNTEFHRIISPEFIIQGGGITGFQGELLRSEDVHEDTTKLDRKGLIVVASDVYQDKSSEFFITLKDLSEFNSLQGRFIVLGELENKSLDKLIELTKDLQVDDRDKPLERVSIIKTGELQKKKKQPSTEQEEVKEKCKRKRHSSRDYDDRSHRYHESTHHHRSEKHRDEKDESRHHSRHHSTNHSHRSRYDKDYSDRDNKRLKKSNTRSQDEVRKGRGFK</sequence>
<evidence type="ECO:0000256" key="2">
    <source>
        <dbReference type="ARBA" id="ARBA00013194"/>
    </source>
</evidence>
<evidence type="ECO:0000313" key="7">
    <source>
        <dbReference type="EMBL" id="CCH42157.1"/>
    </source>
</evidence>
<dbReference type="PANTHER" id="PTHR45625">
    <property type="entry name" value="PEPTIDYL-PROLYL CIS-TRANS ISOMERASE-RELATED"/>
    <property type="match status" value="1"/>
</dbReference>
<dbReference type="HOGENOM" id="CLU_1050555_0_0_1"/>
<keyword evidence="4 7" id="KW-0413">Isomerase</keyword>
<evidence type="ECO:0000256" key="1">
    <source>
        <dbReference type="ARBA" id="ARBA00000971"/>
    </source>
</evidence>
<dbReference type="InterPro" id="IPR029000">
    <property type="entry name" value="Cyclophilin-like_dom_sf"/>
</dbReference>
<dbReference type="GO" id="GO:0003755">
    <property type="term" value="F:peptidyl-prolyl cis-trans isomerase activity"/>
    <property type="evidence" value="ECO:0007669"/>
    <property type="project" value="UniProtKB-KW"/>
</dbReference>
<dbReference type="InterPro" id="IPR044666">
    <property type="entry name" value="Cyclophilin_A-like"/>
</dbReference>
<dbReference type="InterPro" id="IPR002130">
    <property type="entry name" value="Cyclophilin-type_PPIase_dom"/>
</dbReference>
<keyword evidence="3" id="KW-0697">Rotamase</keyword>
<protein>
    <recommendedName>
        <fullName evidence="2">peptidylprolyl isomerase</fullName>
        <ecNumber evidence="2">5.2.1.8</ecNumber>
    </recommendedName>
</protein>
<dbReference type="Pfam" id="PF00160">
    <property type="entry name" value="Pro_isomerase"/>
    <property type="match status" value="1"/>
</dbReference>
<feature type="compositionally biased region" description="Basic and acidic residues" evidence="5">
    <location>
        <begin position="254"/>
        <end position="265"/>
    </location>
</feature>
<dbReference type="SUPFAM" id="SSF50891">
    <property type="entry name" value="Cyclophilin-like"/>
    <property type="match status" value="1"/>
</dbReference>